<name>A0ACB9JJI5_9ASTR</name>
<reference evidence="1 2" key="2">
    <citation type="journal article" date="2022" name="Mol. Ecol. Resour.">
        <title>The genomes of chicory, endive, great burdock and yacon provide insights into Asteraceae paleo-polyploidization history and plant inulin production.</title>
        <authorList>
            <person name="Fan W."/>
            <person name="Wang S."/>
            <person name="Wang H."/>
            <person name="Wang A."/>
            <person name="Jiang F."/>
            <person name="Liu H."/>
            <person name="Zhao H."/>
            <person name="Xu D."/>
            <person name="Zhang Y."/>
        </authorList>
    </citation>
    <scope>NUCLEOTIDE SEQUENCE [LARGE SCALE GENOMIC DNA]</scope>
    <source>
        <strain evidence="2">cv. Yunnan</strain>
        <tissue evidence="1">Leaves</tissue>
    </source>
</reference>
<gene>
    <name evidence="1" type="ORF">L1987_08002</name>
</gene>
<protein>
    <submittedName>
        <fullName evidence="1">Uncharacterized protein</fullName>
    </submittedName>
</protein>
<keyword evidence="2" id="KW-1185">Reference proteome</keyword>
<comment type="caution">
    <text evidence="1">The sequence shown here is derived from an EMBL/GenBank/DDBJ whole genome shotgun (WGS) entry which is preliminary data.</text>
</comment>
<organism evidence="1 2">
    <name type="scientific">Smallanthus sonchifolius</name>
    <dbReference type="NCBI Taxonomy" id="185202"/>
    <lineage>
        <taxon>Eukaryota</taxon>
        <taxon>Viridiplantae</taxon>
        <taxon>Streptophyta</taxon>
        <taxon>Embryophyta</taxon>
        <taxon>Tracheophyta</taxon>
        <taxon>Spermatophyta</taxon>
        <taxon>Magnoliopsida</taxon>
        <taxon>eudicotyledons</taxon>
        <taxon>Gunneridae</taxon>
        <taxon>Pentapetalae</taxon>
        <taxon>asterids</taxon>
        <taxon>campanulids</taxon>
        <taxon>Asterales</taxon>
        <taxon>Asteraceae</taxon>
        <taxon>Asteroideae</taxon>
        <taxon>Heliantheae alliance</taxon>
        <taxon>Millerieae</taxon>
        <taxon>Smallanthus</taxon>
    </lineage>
</organism>
<accession>A0ACB9JJI5</accession>
<reference evidence="2" key="1">
    <citation type="journal article" date="2022" name="Mol. Ecol. Resour.">
        <title>The genomes of chicory, endive, great burdock and yacon provide insights into Asteraceae palaeo-polyploidization history and plant inulin production.</title>
        <authorList>
            <person name="Fan W."/>
            <person name="Wang S."/>
            <person name="Wang H."/>
            <person name="Wang A."/>
            <person name="Jiang F."/>
            <person name="Liu H."/>
            <person name="Zhao H."/>
            <person name="Xu D."/>
            <person name="Zhang Y."/>
        </authorList>
    </citation>
    <scope>NUCLEOTIDE SEQUENCE [LARGE SCALE GENOMIC DNA]</scope>
    <source>
        <strain evidence="2">cv. Yunnan</strain>
    </source>
</reference>
<evidence type="ECO:0000313" key="1">
    <source>
        <dbReference type="EMBL" id="KAI3820455.1"/>
    </source>
</evidence>
<dbReference type="Proteomes" id="UP001056120">
    <property type="component" value="Linkage Group LG03"/>
</dbReference>
<dbReference type="EMBL" id="CM042020">
    <property type="protein sequence ID" value="KAI3820455.1"/>
    <property type="molecule type" value="Genomic_DNA"/>
</dbReference>
<sequence length="138" mass="15715">MKRSRDEDVSGGGGGFQLNRLIISESSGRPQIVGGGRAHKLTTRDALTYLKDVKYMFHDNNEKYAEFLNVMKDFRAQRVDATCVIARIKELLKELIPQMQRSKVKPDVVSYALLISAYGKARRKEEALALFEEMLDVY</sequence>
<proteinExistence type="predicted"/>
<evidence type="ECO:0000313" key="2">
    <source>
        <dbReference type="Proteomes" id="UP001056120"/>
    </source>
</evidence>